<dbReference type="RefSeq" id="WP_184167315.1">
    <property type="nucleotide sequence ID" value="NZ_JACHLC010000008.1"/>
</dbReference>
<dbReference type="AlphaFoldDB" id="A0A841ND59"/>
<protein>
    <recommendedName>
        <fullName evidence="3">Starch-binding associating with outer membrane</fullName>
    </recommendedName>
</protein>
<accession>A0A841ND59</accession>
<sequence>MKNNINVAAKKQNGKKVKWLKRSVIKSVVFAGLLILSSCETDLDKINENPNDQASVDPKVLLTYVSKDAFQVNGDNMYASRMMIGTDGENTYQYMKWNDASFEVYTKGILNTVKMMQEAEKINNKNYSAIGKFYRAYYFFNLSLKFGSIPYTEAAKGESGITQPKYDSQETVMAGILSELKEANDLINSNDKIEGDIIYNGDASKWKKLINSFRLKILITMSKKTTLGSYNIATEFASIAANQPLMTSISDNGELKFADAADSRYTMFNNSGYGSSLYMADYFINFFKARQDPRLFTFAAQTTAAKEAGKPVTDFTGYNGGNPTSSYSDNAALITAKNISKVNDRFYKDPTNEPSSVLSYSELEFILAEAAARGWISGSAKTHYDNAIKASFSFYQTYVKNSGQYFSGFNVNQYLAAPLVVYNDADPLQSRLEKIMTQKYMTMFHQSQWTSYYDYLRTGYPNYPLQAGVSAPLRFRYPQAEYNYNSTNLKAALTAQYGGNDNINSKPWWLQ</sequence>
<gene>
    <name evidence="1" type="ORF">HNP36_003759</name>
</gene>
<reference evidence="1 2" key="1">
    <citation type="submission" date="2020-08" db="EMBL/GenBank/DDBJ databases">
        <title>Functional genomics of gut bacteria from endangered species of beetles.</title>
        <authorList>
            <person name="Carlos-Shanley C."/>
        </authorList>
    </citation>
    <scope>NUCLEOTIDE SEQUENCE [LARGE SCALE GENOMIC DNA]</scope>
    <source>
        <strain evidence="1 2">S00136</strain>
    </source>
</reference>
<dbReference type="EMBL" id="JACHLC010000008">
    <property type="protein sequence ID" value="MBB6372641.1"/>
    <property type="molecule type" value="Genomic_DNA"/>
</dbReference>
<name>A0A841ND59_9FLAO</name>
<dbReference type="InterPro" id="IPR041662">
    <property type="entry name" value="SusD-like_2"/>
</dbReference>
<keyword evidence="2" id="KW-1185">Reference proteome</keyword>
<comment type="caution">
    <text evidence="1">The sequence shown here is derived from an EMBL/GenBank/DDBJ whole genome shotgun (WGS) entry which is preliminary data.</text>
</comment>
<dbReference type="SUPFAM" id="SSF48452">
    <property type="entry name" value="TPR-like"/>
    <property type="match status" value="1"/>
</dbReference>
<dbReference type="Proteomes" id="UP000589738">
    <property type="component" value="Unassembled WGS sequence"/>
</dbReference>
<evidence type="ECO:0000313" key="2">
    <source>
        <dbReference type="Proteomes" id="UP000589738"/>
    </source>
</evidence>
<dbReference type="Gene3D" id="1.25.40.390">
    <property type="match status" value="1"/>
</dbReference>
<dbReference type="InterPro" id="IPR011990">
    <property type="entry name" value="TPR-like_helical_dom_sf"/>
</dbReference>
<dbReference type="Pfam" id="PF12771">
    <property type="entry name" value="SusD-like_2"/>
    <property type="match status" value="1"/>
</dbReference>
<organism evidence="1 2">
    <name type="scientific">Chryseobacterium shigense</name>
    <dbReference type="NCBI Taxonomy" id="297244"/>
    <lineage>
        <taxon>Bacteria</taxon>
        <taxon>Pseudomonadati</taxon>
        <taxon>Bacteroidota</taxon>
        <taxon>Flavobacteriia</taxon>
        <taxon>Flavobacteriales</taxon>
        <taxon>Weeksellaceae</taxon>
        <taxon>Chryseobacterium group</taxon>
        <taxon>Chryseobacterium</taxon>
    </lineage>
</organism>
<evidence type="ECO:0008006" key="3">
    <source>
        <dbReference type="Google" id="ProtNLM"/>
    </source>
</evidence>
<evidence type="ECO:0000313" key="1">
    <source>
        <dbReference type="EMBL" id="MBB6372641.1"/>
    </source>
</evidence>
<proteinExistence type="predicted"/>